<comment type="caution">
    <text evidence="6">The sequence shown here is derived from an EMBL/GenBank/DDBJ whole genome shotgun (WGS) entry which is preliminary data.</text>
</comment>
<dbReference type="Pfam" id="PF03787">
    <property type="entry name" value="RAMPs"/>
    <property type="match status" value="1"/>
</dbReference>
<evidence type="ECO:0000313" key="7">
    <source>
        <dbReference type="Proteomes" id="UP000243168"/>
    </source>
</evidence>
<name>A0A1A7Q7E9_9PAST</name>
<evidence type="ECO:0000256" key="1">
    <source>
        <dbReference type="ARBA" id="ARBA00005772"/>
    </source>
</evidence>
<comment type="similarity">
    <text evidence="1">Belongs to the CRISPR-associated Csm4 family.</text>
</comment>
<dbReference type="Proteomes" id="UP000243168">
    <property type="component" value="Unassembled WGS sequence"/>
</dbReference>
<dbReference type="InterPro" id="IPR005537">
    <property type="entry name" value="RAMP_III_fam"/>
</dbReference>
<dbReference type="InterPro" id="IPR005510">
    <property type="entry name" value="Csm4"/>
</dbReference>
<organism evidence="6 7">
    <name type="scientific">Gallibacterium genomosp. 3</name>
    <dbReference type="NCBI Taxonomy" id="505345"/>
    <lineage>
        <taxon>Bacteria</taxon>
        <taxon>Pseudomonadati</taxon>
        <taxon>Pseudomonadota</taxon>
        <taxon>Gammaproteobacteria</taxon>
        <taxon>Pasteurellales</taxon>
        <taxon>Pasteurellaceae</taxon>
        <taxon>Gallibacterium</taxon>
    </lineage>
</organism>
<keyword evidence="3" id="KW-0694">RNA-binding</keyword>
<evidence type="ECO:0000256" key="4">
    <source>
        <dbReference type="ARBA" id="ARBA00023118"/>
    </source>
</evidence>
<dbReference type="EMBL" id="JTJS01000047">
    <property type="protein sequence ID" value="OBX09340.1"/>
    <property type="molecule type" value="Genomic_DNA"/>
</dbReference>
<dbReference type="AlphaFoldDB" id="A0A1A7Q7E9"/>
<proteinExistence type="inferred from homology"/>
<dbReference type="RefSeq" id="WP_065234452.1">
    <property type="nucleotide sequence ID" value="NZ_JTJS01000047.1"/>
</dbReference>
<dbReference type="GO" id="GO:0003723">
    <property type="term" value="F:RNA binding"/>
    <property type="evidence" value="ECO:0007669"/>
    <property type="project" value="UniProtKB-KW"/>
</dbReference>
<dbReference type="PATRIC" id="fig|505345.8.peg.1041"/>
<evidence type="ECO:0000259" key="5">
    <source>
        <dbReference type="Pfam" id="PF03787"/>
    </source>
</evidence>
<dbReference type="GO" id="GO:0051607">
    <property type="term" value="P:defense response to virus"/>
    <property type="evidence" value="ECO:0007669"/>
    <property type="project" value="UniProtKB-KW"/>
</dbReference>
<accession>A0A1A7Q7E9</accession>
<evidence type="ECO:0000313" key="6">
    <source>
        <dbReference type="EMBL" id="OBX09340.1"/>
    </source>
</evidence>
<keyword evidence="4" id="KW-0051">Antiviral defense</keyword>
<sequence>MKLYQITIKPLSAFGTPLVGDTLFGQLCWAVVHCFGQQRLKALLEGYSDQSPFIVVSDAFPHGYIPLPTLPSAFWQWESNIDRQAERKALKKLAYFPVNKTNKKLNQWQELAYLQKTHRSIVQKYTYVQFHNTINRQTQTTGIGQFSPFTTSQVMYKTESLFDLYFVLDEQRLHYEEMVQLFEYIGQFGFGRDASTGMGKFDIQNKKNIQEVDFNKKAANAYLTLANSAPQHLGLDKKHCFYQITTRFGRHGSELALQASPFKRPIILAKTGAIFTPMQWQDRLFLGNGLTQVSQQQPNAVHQGYAPVIPVELDFSLKKKD</sequence>
<feature type="domain" description="CRISPR type III-associated protein" evidence="5">
    <location>
        <begin position="16"/>
        <end position="201"/>
    </location>
</feature>
<protein>
    <recommendedName>
        <fullName evidence="2">CRISPR system Cms protein Csm4</fullName>
    </recommendedName>
</protein>
<dbReference type="NCBIfam" id="TIGR01903">
    <property type="entry name" value="cas5_csm4"/>
    <property type="match status" value="1"/>
</dbReference>
<evidence type="ECO:0000256" key="2">
    <source>
        <dbReference type="ARBA" id="ARBA00016109"/>
    </source>
</evidence>
<evidence type="ECO:0000256" key="3">
    <source>
        <dbReference type="ARBA" id="ARBA00022884"/>
    </source>
</evidence>
<reference evidence="6 7" key="1">
    <citation type="submission" date="2014-11" db="EMBL/GenBank/DDBJ databases">
        <title>Pan-genome of Gallibacterium spp.</title>
        <authorList>
            <person name="Kudirkiene E."/>
            <person name="Bojesen A.M."/>
        </authorList>
    </citation>
    <scope>NUCLEOTIDE SEQUENCE [LARGE SCALE GENOMIC DNA]</scope>
    <source>
        <strain evidence="6 7">F298</strain>
    </source>
</reference>
<gene>
    <name evidence="6" type="ORF">QV07_05195</name>
</gene>